<proteinExistence type="predicted"/>
<evidence type="ECO:0000313" key="2">
    <source>
        <dbReference type="EMBL" id="SBS81517.1"/>
    </source>
</evidence>
<name>A0A1A8VPB9_PLAOA</name>
<protein>
    <submittedName>
        <fullName evidence="2">Secreted protein with altered thrombospondin repeat domain (SPATR)</fullName>
    </submittedName>
</protein>
<evidence type="ECO:0000313" key="3">
    <source>
        <dbReference type="Proteomes" id="UP000078546"/>
    </source>
</evidence>
<sequence length="303" mass="35857">MGKRTLSPFRNQSPNHELFQIIELPQKKRGNHDPIFFFFFNFYVMKKSSFWFFTIFFYLTQNSSLELSRKFSKVISLHSNDEKKHENEKKKTRMREIDIQPDVDGDTCVIFSSKEGDPKNCWCPRGYIMCSEEDVLDVQTKLHQIKDKAVRSRVTPSWIKRLCDNSKEIGFKSMSVVIDYEMAVLCKEGSDKQNADFEIIGASGFISHEKVMEETQADPTYIPRKCTVNNFYLCRKVKNDHVNCHYSPWSEWDTCKNNKQKRTRKVLRSNQNNDNFCLWNYKKIPRSIIEETRPCEEEDDNKS</sequence>
<dbReference type="InterPro" id="IPR036383">
    <property type="entry name" value="TSP1_rpt_sf"/>
</dbReference>
<accession>A0A1A8VPB9</accession>
<dbReference type="SUPFAM" id="SSF82895">
    <property type="entry name" value="TSP-1 type 1 repeat"/>
    <property type="match status" value="1"/>
</dbReference>
<gene>
    <name evidence="2" type="ORF">POVCU1_005630</name>
</gene>
<dbReference type="Proteomes" id="UP000078546">
    <property type="component" value="Unassembled WGS sequence"/>
</dbReference>
<evidence type="ECO:0000256" key="1">
    <source>
        <dbReference type="SAM" id="Phobius"/>
    </source>
</evidence>
<keyword evidence="1" id="KW-0812">Transmembrane</keyword>
<keyword evidence="1" id="KW-1133">Transmembrane helix</keyword>
<dbReference type="EMBL" id="FLQV01000107">
    <property type="protein sequence ID" value="SBS81517.1"/>
    <property type="molecule type" value="Genomic_DNA"/>
</dbReference>
<keyword evidence="1" id="KW-0472">Membrane</keyword>
<reference evidence="3" key="1">
    <citation type="submission" date="2016-05" db="EMBL/GenBank/DDBJ databases">
        <authorList>
            <person name="Naeem Raeece"/>
        </authorList>
    </citation>
    <scope>NUCLEOTIDE SEQUENCE [LARGE SCALE GENOMIC DNA]</scope>
</reference>
<dbReference type="AlphaFoldDB" id="A0A1A8VPB9"/>
<feature type="transmembrane region" description="Helical" evidence="1">
    <location>
        <begin position="35"/>
        <end position="59"/>
    </location>
</feature>
<organism evidence="2 3">
    <name type="scientific">Plasmodium ovale curtisi</name>
    <dbReference type="NCBI Taxonomy" id="864141"/>
    <lineage>
        <taxon>Eukaryota</taxon>
        <taxon>Sar</taxon>
        <taxon>Alveolata</taxon>
        <taxon>Apicomplexa</taxon>
        <taxon>Aconoidasida</taxon>
        <taxon>Haemosporida</taxon>
        <taxon>Plasmodiidae</taxon>
        <taxon>Plasmodium</taxon>
        <taxon>Plasmodium (Plasmodium)</taxon>
    </lineage>
</organism>